<evidence type="ECO:0000256" key="9">
    <source>
        <dbReference type="ARBA" id="ARBA00022967"/>
    </source>
</evidence>
<feature type="transmembrane region" description="Helical" evidence="17">
    <location>
        <begin position="68"/>
        <end position="87"/>
    </location>
</feature>
<dbReference type="GeneID" id="6172332"/>
<dbReference type="CTD" id="4540"/>
<evidence type="ECO:0000256" key="14">
    <source>
        <dbReference type="ARBA" id="ARBA00023128"/>
    </source>
</evidence>
<evidence type="ECO:0000259" key="20">
    <source>
        <dbReference type="Pfam" id="PF06455"/>
    </source>
</evidence>
<evidence type="ECO:0000256" key="16">
    <source>
        <dbReference type="ARBA" id="ARBA00049551"/>
    </source>
</evidence>
<dbReference type="GO" id="GO:0003954">
    <property type="term" value="F:NADH dehydrogenase activity"/>
    <property type="evidence" value="ECO:0007669"/>
    <property type="project" value="TreeGrafter"/>
</dbReference>
<feature type="domain" description="NADH-Ubiquinone oxidoreductase (complex I) chain 5 N-terminal" evidence="19">
    <location>
        <begin position="52"/>
        <end position="98"/>
    </location>
</feature>
<evidence type="ECO:0000256" key="6">
    <source>
        <dbReference type="ARBA" id="ARBA00022660"/>
    </source>
</evidence>
<feature type="transmembrane region" description="Helical" evidence="17">
    <location>
        <begin position="223"/>
        <end position="241"/>
    </location>
</feature>
<evidence type="ECO:0000313" key="21">
    <source>
        <dbReference type="EMBL" id="ABS57598.1"/>
    </source>
</evidence>
<feature type="transmembrane region" description="Helical" evidence="17">
    <location>
        <begin position="119"/>
        <end position="139"/>
    </location>
</feature>
<dbReference type="Pfam" id="PF06455">
    <property type="entry name" value="NADH5_C"/>
    <property type="match status" value="1"/>
</dbReference>
<proteinExistence type="inferred from homology"/>
<keyword evidence="6" id="KW-0679">Respiratory chain</keyword>
<dbReference type="PANTHER" id="PTHR42829:SF2">
    <property type="entry name" value="NADH-UBIQUINONE OXIDOREDUCTASE CHAIN 5"/>
    <property type="match status" value="1"/>
</dbReference>
<name>B2BSE5_9HEXA</name>
<dbReference type="InterPro" id="IPR010934">
    <property type="entry name" value="NADH_DH_su5_C"/>
</dbReference>
<dbReference type="InterPro" id="IPR001750">
    <property type="entry name" value="ND/Mrp_TM"/>
</dbReference>
<evidence type="ECO:0000256" key="12">
    <source>
        <dbReference type="ARBA" id="ARBA00023027"/>
    </source>
</evidence>
<dbReference type="GO" id="GO:0042773">
    <property type="term" value="P:ATP synthesis coupled electron transport"/>
    <property type="evidence" value="ECO:0007669"/>
    <property type="project" value="InterPro"/>
</dbReference>
<feature type="transmembrane region" description="Helical" evidence="17">
    <location>
        <begin position="41"/>
        <end position="62"/>
    </location>
</feature>
<evidence type="ECO:0000256" key="7">
    <source>
        <dbReference type="ARBA" id="ARBA00022692"/>
    </source>
</evidence>
<dbReference type="RefSeq" id="YP_001798500.1">
    <property type="nucleotide sequence ID" value="NC_010535.1"/>
</dbReference>
<evidence type="ECO:0000259" key="19">
    <source>
        <dbReference type="Pfam" id="PF00662"/>
    </source>
</evidence>
<dbReference type="InterPro" id="IPR003945">
    <property type="entry name" value="NU5C-like"/>
</dbReference>
<feature type="transmembrane region" description="Helical" evidence="17">
    <location>
        <begin position="559"/>
        <end position="581"/>
    </location>
</feature>
<keyword evidence="13 17" id="KW-0830">Ubiquinone</keyword>
<comment type="catalytic activity">
    <reaction evidence="16 17">
        <text>a ubiquinone + NADH + 5 H(+)(in) = a ubiquinol + NAD(+) + 4 H(+)(out)</text>
        <dbReference type="Rhea" id="RHEA:29091"/>
        <dbReference type="Rhea" id="RHEA-COMP:9565"/>
        <dbReference type="Rhea" id="RHEA-COMP:9566"/>
        <dbReference type="ChEBI" id="CHEBI:15378"/>
        <dbReference type="ChEBI" id="CHEBI:16389"/>
        <dbReference type="ChEBI" id="CHEBI:17976"/>
        <dbReference type="ChEBI" id="CHEBI:57540"/>
        <dbReference type="ChEBI" id="CHEBI:57945"/>
        <dbReference type="EC" id="7.1.1.2"/>
    </reaction>
</comment>
<evidence type="ECO:0000256" key="13">
    <source>
        <dbReference type="ARBA" id="ARBA00023075"/>
    </source>
</evidence>
<evidence type="ECO:0000256" key="15">
    <source>
        <dbReference type="ARBA" id="ARBA00023136"/>
    </source>
</evidence>
<evidence type="ECO:0000256" key="8">
    <source>
        <dbReference type="ARBA" id="ARBA00022792"/>
    </source>
</evidence>
<keyword evidence="12 17" id="KW-0520">NAD</keyword>
<dbReference type="PANTHER" id="PTHR42829">
    <property type="entry name" value="NADH-UBIQUINONE OXIDOREDUCTASE CHAIN 5"/>
    <property type="match status" value="1"/>
</dbReference>
<keyword evidence="10" id="KW-0249">Electron transport</keyword>
<keyword evidence="11 17" id="KW-1133">Transmembrane helix</keyword>
<comment type="similarity">
    <text evidence="17">Belongs to the complex I subunit 5 family.</text>
</comment>
<evidence type="ECO:0000256" key="3">
    <source>
        <dbReference type="ARBA" id="ARBA00012944"/>
    </source>
</evidence>
<feature type="transmembrane region" description="Helical" evidence="17">
    <location>
        <begin position="94"/>
        <end position="113"/>
    </location>
</feature>
<keyword evidence="8" id="KW-0999">Mitochondrion inner membrane</keyword>
<evidence type="ECO:0000256" key="4">
    <source>
        <dbReference type="ARBA" id="ARBA00021096"/>
    </source>
</evidence>
<geneLocation type="mitochondrion" evidence="21"/>
<dbReference type="Pfam" id="PF00662">
    <property type="entry name" value="Proton_antipo_N"/>
    <property type="match status" value="1"/>
</dbReference>
<feature type="transmembrane region" description="Helical" evidence="17">
    <location>
        <begin position="16"/>
        <end position="34"/>
    </location>
</feature>
<organism evidence="21">
    <name type="scientific">Friesea antarctica</name>
    <dbReference type="NCBI Taxonomy" id="2720488"/>
    <lineage>
        <taxon>Eukaryota</taxon>
        <taxon>Metazoa</taxon>
        <taxon>Ecdysozoa</taxon>
        <taxon>Arthropoda</taxon>
        <taxon>Hexapoda</taxon>
        <taxon>Collembola</taxon>
        <taxon>Poduromorpha</taxon>
        <taxon>Poduroidea</taxon>
        <taxon>Neanuridae</taxon>
        <taxon>Frieseinae</taxon>
        <taxon>Friesea</taxon>
    </lineage>
</organism>
<comment type="subcellular location">
    <subcellularLocation>
        <location evidence="2">Mitochondrion inner membrane</location>
        <topology evidence="2">Multi-pass membrane protein</topology>
    </subcellularLocation>
</comment>
<feature type="transmembrane region" description="Helical" evidence="17">
    <location>
        <begin position="184"/>
        <end position="202"/>
    </location>
</feature>
<feature type="domain" description="NADH dehydrogenase subunit 5 C-terminal" evidence="20">
    <location>
        <begin position="398"/>
        <end position="580"/>
    </location>
</feature>
<comment type="function">
    <text evidence="17">Core subunit of the mitochondrial membrane respiratory chain NADH dehydrogenase (Complex I) which catalyzes electron transfer from NADH through the respiratory chain, using ubiquinone as an electron acceptor. Essential for the catalytic activity and assembly of complex I.</text>
</comment>
<dbReference type="GO" id="GO:0008137">
    <property type="term" value="F:NADH dehydrogenase (ubiquinone) activity"/>
    <property type="evidence" value="ECO:0007669"/>
    <property type="project" value="UniProtKB-EC"/>
</dbReference>
<dbReference type="GO" id="GO:0005743">
    <property type="term" value="C:mitochondrial inner membrane"/>
    <property type="evidence" value="ECO:0007669"/>
    <property type="project" value="UniProtKB-SubCell"/>
</dbReference>
<feature type="transmembrane region" description="Helical" evidence="17">
    <location>
        <begin position="247"/>
        <end position="270"/>
    </location>
</feature>
<evidence type="ECO:0000256" key="1">
    <source>
        <dbReference type="ARBA" id="ARBA00003257"/>
    </source>
</evidence>
<dbReference type="EC" id="7.1.1.2" evidence="3 17"/>
<comment type="function">
    <text evidence="1">Core subunit of the mitochondrial membrane respiratory chain NADH dehydrogenase (Complex I) that is believed to belong to the minimal assembly required for catalysis. Complex I functions in the transfer of electrons from NADH to the respiratory chain. The immediate electron acceptor for the enzyme is believed to be ubiquinone.</text>
</comment>
<feature type="transmembrane region" description="Helical" evidence="17">
    <location>
        <begin position="277"/>
        <end position="295"/>
    </location>
</feature>
<feature type="transmembrane region" description="Helical" evidence="17">
    <location>
        <begin position="160"/>
        <end position="178"/>
    </location>
</feature>
<gene>
    <name evidence="21" type="primary">ND5</name>
</gene>
<dbReference type="InterPro" id="IPR001516">
    <property type="entry name" value="Proton_antipo_N"/>
</dbReference>
<feature type="transmembrane region" description="Helical" evidence="17">
    <location>
        <begin position="344"/>
        <end position="362"/>
    </location>
</feature>
<feature type="domain" description="NADH:quinone oxidoreductase/Mrp antiporter transmembrane" evidence="18">
    <location>
        <begin position="115"/>
        <end position="394"/>
    </location>
</feature>
<dbReference type="GO" id="GO:0015990">
    <property type="term" value="P:electron transport coupled proton transport"/>
    <property type="evidence" value="ECO:0007669"/>
    <property type="project" value="TreeGrafter"/>
</dbReference>
<sequence>MIILFSLLKFFKSKSFMFSFMLAGLSMFSFFASLKLYMCDLVIFIEWELFYVSSVCLVYTILLDWMSLSFISVVMFISSMVLIYSYSYLHGDIYFNRFIILVYLFVVSMVFMVMSPNMISILLGWDGLGLVSYALVIYYQNSKSSNAGMITVLSNRIGDVAILVSISWMFNFGSWDFFYVQQVYSVLELKLVLILVILAAMTKSAQIPFSAWLPAAMAAPTPVSSLVHSSTLVTAGVYLLIRFNELLGVNFFLLLVATLTLIMSGWGANFEFDLKKIIALSTLSQLGMMMLVLSIGLYELAYFHLISHALFKSLLFLCAGFFIHSNLNCQDIRLMGKIYFSFPLTNLYFVGSSLSLCGFPFLSGFYSKDLILEGYFFNTMNFFVYVLLFVGSMMTIMYSIRLFYYMYLKSFKAVKTNSCEDLSELSIYMLIPMSVLFLFSLVVGAWFSWNFIPPMLVYLPSLVKFSVFSGMLFLTLILFKLKGGLLFNPNSIAFKLSEGMNWFIGQMWFLPFFTPLLPMKTLGMGESSHKYMDGGWLEFMGGQGGVSHLMATAGMVDKWSFLSFKSFLFIMFLMMVSIGVML</sequence>
<keyword evidence="15 17" id="KW-0472">Membrane</keyword>
<feature type="transmembrane region" description="Helical" evidence="17">
    <location>
        <begin position="382"/>
        <end position="404"/>
    </location>
</feature>
<evidence type="ECO:0000256" key="10">
    <source>
        <dbReference type="ARBA" id="ARBA00022982"/>
    </source>
</evidence>
<protein>
    <recommendedName>
        <fullName evidence="4 17">NADH-ubiquinone oxidoreductase chain 5</fullName>
        <ecNumber evidence="3 17">7.1.1.2</ecNumber>
    </recommendedName>
</protein>
<feature type="transmembrane region" description="Helical" evidence="17">
    <location>
        <begin position="455"/>
        <end position="479"/>
    </location>
</feature>
<evidence type="ECO:0000256" key="11">
    <source>
        <dbReference type="ARBA" id="ARBA00022989"/>
    </source>
</evidence>
<dbReference type="Pfam" id="PF00361">
    <property type="entry name" value="Proton_antipo_M"/>
    <property type="match status" value="1"/>
</dbReference>
<dbReference type="AlphaFoldDB" id="B2BSE5"/>
<keyword evidence="14 17" id="KW-0496">Mitochondrion</keyword>
<accession>B2BSE5</accession>
<feature type="transmembrane region" description="Helical" evidence="17">
    <location>
        <begin position="301"/>
        <end position="323"/>
    </location>
</feature>
<evidence type="ECO:0000256" key="2">
    <source>
        <dbReference type="ARBA" id="ARBA00004448"/>
    </source>
</evidence>
<evidence type="ECO:0000256" key="5">
    <source>
        <dbReference type="ARBA" id="ARBA00022448"/>
    </source>
</evidence>
<reference evidence="21" key="1">
    <citation type="journal article" date="2007" name="BMC Evol. Biol.">
        <title>Phylogenetic analysis of mitochondrial protein coding genes confirms the reciprocal paraphyly of Hexapoda and Crustacea.</title>
        <authorList>
            <person name="Carapelli A."/>
            <person name="Lio P."/>
            <person name="Nardi F."/>
            <person name="van der Wath E."/>
            <person name="Frati F."/>
        </authorList>
    </citation>
    <scope>NUCLEOTIDE SEQUENCE</scope>
</reference>
<dbReference type="PRINTS" id="PR01434">
    <property type="entry name" value="NADHDHGNASE5"/>
</dbReference>
<keyword evidence="9" id="KW-1278">Translocase</keyword>
<dbReference type="EMBL" id="EU016196">
    <property type="protein sequence ID" value="ABS57598.1"/>
    <property type="molecule type" value="Genomic_DNA"/>
</dbReference>
<keyword evidence="7 17" id="KW-0812">Transmembrane</keyword>
<evidence type="ECO:0000259" key="18">
    <source>
        <dbReference type="Pfam" id="PF00361"/>
    </source>
</evidence>
<feature type="transmembrane region" description="Helical" evidence="17">
    <location>
        <begin position="425"/>
        <end position="449"/>
    </location>
</feature>
<evidence type="ECO:0000256" key="17">
    <source>
        <dbReference type="RuleBase" id="RU003404"/>
    </source>
</evidence>
<keyword evidence="5 17" id="KW-0813">Transport</keyword>